<dbReference type="EMBL" id="MU001703">
    <property type="protein sequence ID" value="KAF2452786.1"/>
    <property type="molecule type" value="Genomic_DNA"/>
</dbReference>
<feature type="compositionally biased region" description="Basic and acidic residues" evidence="2">
    <location>
        <begin position="272"/>
        <end position="283"/>
    </location>
</feature>
<dbReference type="AlphaFoldDB" id="A0A6A6NM71"/>
<dbReference type="Proteomes" id="UP000799766">
    <property type="component" value="Unassembled WGS sequence"/>
</dbReference>
<proteinExistence type="predicted"/>
<feature type="compositionally biased region" description="Basic residues" evidence="2">
    <location>
        <begin position="1"/>
        <end position="11"/>
    </location>
</feature>
<accession>A0A6A6NM71</accession>
<feature type="compositionally biased region" description="Basic and acidic residues" evidence="2">
    <location>
        <begin position="65"/>
        <end position="85"/>
    </location>
</feature>
<evidence type="ECO:0000256" key="2">
    <source>
        <dbReference type="SAM" id="MobiDB-lite"/>
    </source>
</evidence>
<feature type="compositionally biased region" description="Polar residues" evidence="2">
    <location>
        <begin position="289"/>
        <end position="303"/>
    </location>
</feature>
<feature type="region of interest" description="Disordered" evidence="2">
    <location>
        <begin position="1"/>
        <end position="92"/>
    </location>
</feature>
<keyword evidence="4" id="KW-1185">Reference proteome</keyword>
<evidence type="ECO:0000256" key="1">
    <source>
        <dbReference type="SAM" id="Coils"/>
    </source>
</evidence>
<evidence type="ECO:0000313" key="4">
    <source>
        <dbReference type="Proteomes" id="UP000799766"/>
    </source>
</evidence>
<sequence length="640" mass="65477">MGRMRKTKKKEKPVPAKVLAAAAKETGAVGEKTDKLEKDKEMPTESDPSSRPISPSPAAIPSSKQTKEATKIAKEAERLSEEKGMGDLSDPLSPAAIISSLLASGEVSKNSLNSFLHPEGDSAFRMAPRNAKNSSRRLPFNPAITEEDIPNRDHAINLTSADLATLGQKQPLRIAGPDGRLSSRALITTTGRFLCSLSQAEEDRYLELEKSLQESAAKNPAGTFKPARPSKMESLIPYFGDGFETPGEVLGAAATAATAAAHLAAIRQEQQSGDRKGKGRASDDVVPASNATTGPSTSASQAPRPQHGGLVLSKPRQSPPQLQDPAITCLDNMIVIDRHMYQPPPTTSAAAAVTATTPSSVATTLLPQLRSNGSASSSTSAAAMPIAASTSNVPPGWATFFRELRNSPAVTSAMSGASIPANEPPATGYSTAGISMALSNLLPSAYATSLAAFASAAPGEIPPLPAVTQAAASGSAASSMAPASSNTAAAPSADTSTPSGLSLKLNFNLTAAAAPGQAILPSAMELGPGSTAASLDSAGSSTNKFLDTAADPSPATVASATGSPASMHFVRGHGRAEAPPLTPDVGRADVERELAAAAKAMSAMERRLSALARKNERVLSEVVKGRSGSHAGVGRSALHV</sequence>
<name>A0A6A6NM71_9PEZI</name>
<gene>
    <name evidence="3" type="ORF">BDY21DRAFT_357921</name>
</gene>
<feature type="region of interest" description="Disordered" evidence="2">
    <location>
        <begin position="478"/>
        <end position="497"/>
    </location>
</feature>
<evidence type="ECO:0000313" key="3">
    <source>
        <dbReference type="EMBL" id="KAF2452786.1"/>
    </source>
</evidence>
<feature type="compositionally biased region" description="Low complexity" evidence="2">
    <location>
        <begin position="46"/>
        <end position="63"/>
    </location>
</feature>
<feature type="region of interest" description="Disordered" evidence="2">
    <location>
        <begin position="267"/>
        <end position="324"/>
    </location>
</feature>
<keyword evidence="1" id="KW-0175">Coiled coil</keyword>
<feature type="coiled-coil region" evidence="1">
    <location>
        <begin position="587"/>
        <end position="621"/>
    </location>
</feature>
<reference evidence="3" key="1">
    <citation type="journal article" date="2020" name="Stud. Mycol.">
        <title>101 Dothideomycetes genomes: a test case for predicting lifestyles and emergence of pathogens.</title>
        <authorList>
            <person name="Haridas S."/>
            <person name="Albert R."/>
            <person name="Binder M."/>
            <person name="Bloem J."/>
            <person name="Labutti K."/>
            <person name="Salamov A."/>
            <person name="Andreopoulos B."/>
            <person name="Baker S."/>
            <person name="Barry K."/>
            <person name="Bills G."/>
            <person name="Bluhm B."/>
            <person name="Cannon C."/>
            <person name="Castanera R."/>
            <person name="Culley D."/>
            <person name="Daum C."/>
            <person name="Ezra D."/>
            <person name="Gonzalez J."/>
            <person name="Henrissat B."/>
            <person name="Kuo A."/>
            <person name="Liang C."/>
            <person name="Lipzen A."/>
            <person name="Lutzoni F."/>
            <person name="Magnuson J."/>
            <person name="Mondo S."/>
            <person name="Nolan M."/>
            <person name="Ohm R."/>
            <person name="Pangilinan J."/>
            <person name="Park H.-J."/>
            <person name="Ramirez L."/>
            <person name="Alfaro M."/>
            <person name="Sun H."/>
            <person name="Tritt A."/>
            <person name="Yoshinaga Y."/>
            <person name="Zwiers L.-H."/>
            <person name="Turgeon B."/>
            <person name="Goodwin S."/>
            <person name="Spatafora J."/>
            <person name="Crous P."/>
            <person name="Grigoriev I."/>
        </authorList>
    </citation>
    <scope>NUCLEOTIDE SEQUENCE</scope>
    <source>
        <strain evidence="3">ATCC 16933</strain>
    </source>
</reference>
<dbReference type="OrthoDB" id="1923159at2759"/>
<feature type="compositionally biased region" description="Low complexity" evidence="2">
    <location>
        <begin position="15"/>
        <end position="30"/>
    </location>
</feature>
<organism evidence="3 4">
    <name type="scientific">Lineolata rhizophorae</name>
    <dbReference type="NCBI Taxonomy" id="578093"/>
    <lineage>
        <taxon>Eukaryota</taxon>
        <taxon>Fungi</taxon>
        <taxon>Dikarya</taxon>
        <taxon>Ascomycota</taxon>
        <taxon>Pezizomycotina</taxon>
        <taxon>Dothideomycetes</taxon>
        <taxon>Dothideomycetes incertae sedis</taxon>
        <taxon>Lineolatales</taxon>
        <taxon>Lineolataceae</taxon>
        <taxon>Lineolata</taxon>
    </lineage>
</organism>
<feature type="compositionally biased region" description="Basic and acidic residues" evidence="2">
    <location>
        <begin position="31"/>
        <end position="43"/>
    </location>
</feature>
<protein>
    <submittedName>
        <fullName evidence="3">Uncharacterized protein</fullName>
    </submittedName>
</protein>